<evidence type="ECO:0000313" key="1">
    <source>
        <dbReference type="EMBL" id="ANV99734.1"/>
    </source>
</evidence>
<organism evidence="1 2">
    <name type="scientific">Bradyrhizobium icense</name>
    <dbReference type="NCBI Taxonomy" id="1274631"/>
    <lineage>
        <taxon>Bacteria</taxon>
        <taxon>Pseudomonadati</taxon>
        <taxon>Pseudomonadota</taxon>
        <taxon>Alphaproteobacteria</taxon>
        <taxon>Hyphomicrobiales</taxon>
        <taxon>Nitrobacteraceae</taxon>
        <taxon>Bradyrhizobium</taxon>
    </lineage>
</organism>
<dbReference type="CDD" id="cd00090">
    <property type="entry name" value="HTH_ARSR"/>
    <property type="match status" value="1"/>
</dbReference>
<gene>
    <name evidence="1" type="ORF">LMTR13_05630</name>
</gene>
<dbReference type="SUPFAM" id="SSF46785">
    <property type="entry name" value="Winged helix' DNA-binding domain"/>
    <property type="match status" value="1"/>
</dbReference>
<dbReference type="Gene3D" id="1.10.10.10">
    <property type="entry name" value="Winged helix-like DNA-binding domain superfamily/Winged helix DNA-binding domain"/>
    <property type="match status" value="1"/>
</dbReference>
<dbReference type="InterPro" id="IPR036388">
    <property type="entry name" value="WH-like_DNA-bd_sf"/>
</dbReference>
<dbReference type="GO" id="GO:0006355">
    <property type="term" value="P:regulation of DNA-templated transcription"/>
    <property type="evidence" value="ECO:0007669"/>
    <property type="project" value="UniProtKB-ARBA"/>
</dbReference>
<dbReference type="InterPro" id="IPR011991">
    <property type="entry name" value="ArsR-like_HTH"/>
</dbReference>
<accession>A0A1B1UAE1</accession>
<dbReference type="Proteomes" id="UP000092839">
    <property type="component" value="Chromosome"/>
</dbReference>
<proteinExistence type="predicted"/>
<evidence type="ECO:0000313" key="2">
    <source>
        <dbReference type="Proteomes" id="UP000092839"/>
    </source>
</evidence>
<dbReference type="InterPro" id="IPR036390">
    <property type="entry name" value="WH_DNA-bd_sf"/>
</dbReference>
<name>A0A1B1UAE1_9BRAD</name>
<protein>
    <submittedName>
        <fullName evidence="1">Transcriptional regulator</fullName>
    </submittedName>
</protein>
<dbReference type="OrthoDB" id="9788770at2"/>
<dbReference type="RefSeq" id="WP_065727027.1">
    <property type="nucleotide sequence ID" value="NZ_CP016428.1"/>
</dbReference>
<dbReference type="EMBL" id="CP016428">
    <property type="protein sequence ID" value="ANV99734.1"/>
    <property type="molecule type" value="Genomic_DNA"/>
</dbReference>
<dbReference type="KEGG" id="bic:LMTR13_05630"/>
<dbReference type="AlphaFoldDB" id="A0A1B1UAE1"/>
<dbReference type="STRING" id="1274631.LMTR13_05630"/>
<dbReference type="Pfam" id="PF12840">
    <property type="entry name" value="HTH_20"/>
    <property type="match status" value="1"/>
</dbReference>
<sequence>MIDIEVISDPAVAVAALDPIRSALLAELAEPASAAILATRLGLPRQKVNYHLRALEACRLVEVADERQWGGLTERLLVLSAKSFVVSPEALGAVAADPKRSKDQLAASYLIALGARIVREVGDLWKRATKADKQLATLSIDAEIRFASPAARAAFTSELTQAITKLVSRYHDASTSGGRNHRLVIVSHPLPQTSH</sequence>
<keyword evidence="2" id="KW-1185">Reference proteome</keyword>
<reference evidence="1 2" key="1">
    <citation type="submission" date="2016-07" db="EMBL/GenBank/DDBJ databases">
        <title>Complete genome sequence of Bradyrhizobium icense LMTR 13T, a potential inoculant strain isolated from lima bean (Phaseolus lunatus) in Peru.</title>
        <authorList>
            <person name="Ormeno-Orrillo E."/>
            <person name="Duran D."/>
            <person name="Rogel M.A."/>
            <person name="Rey L."/>
            <person name="Imperial J."/>
            <person name="Ruiz-Argueso T."/>
            <person name="Martinez-Romero E."/>
        </authorList>
    </citation>
    <scope>NUCLEOTIDE SEQUENCE [LARGE SCALE GENOMIC DNA]</scope>
    <source>
        <strain evidence="1 2">LMTR 13</strain>
    </source>
</reference>